<keyword evidence="1 3" id="KW-0964">Secreted</keyword>
<proteinExistence type="inferred from homology"/>
<dbReference type="InterPro" id="IPR036908">
    <property type="entry name" value="RlpA-like_sf"/>
</dbReference>
<protein>
    <recommendedName>
        <fullName evidence="3">Expansin</fullName>
    </recommendedName>
</protein>
<organism evidence="5 6">
    <name type="scientific">Dillenia turbinata</name>
    <dbReference type="NCBI Taxonomy" id="194707"/>
    <lineage>
        <taxon>Eukaryota</taxon>
        <taxon>Viridiplantae</taxon>
        <taxon>Streptophyta</taxon>
        <taxon>Embryophyta</taxon>
        <taxon>Tracheophyta</taxon>
        <taxon>Spermatophyta</taxon>
        <taxon>Magnoliopsida</taxon>
        <taxon>eudicotyledons</taxon>
        <taxon>Gunneridae</taxon>
        <taxon>Pentapetalae</taxon>
        <taxon>Dilleniales</taxon>
        <taxon>Dilleniaceae</taxon>
        <taxon>Dillenia</taxon>
    </lineage>
</organism>
<keyword evidence="3" id="KW-0134">Cell wall</keyword>
<dbReference type="InterPro" id="IPR009009">
    <property type="entry name" value="RlpA-like_DPBB"/>
</dbReference>
<dbReference type="Gene3D" id="2.40.40.10">
    <property type="entry name" value="RlpA-like domain"/>
    <property type="match status" value="1"/>
</dbReference>
<dbReference type="InterPro" id="IPR007112">
    <property type="entry name" value="Expansin/allergen_DPBB_dom"/>
</dbReference>
<dbReference type="GO" id="GO:0009664">
    <property type="term" value="P:plant-type cell wall organization"/>
    <property type="evidence" value="ECO:0007669"/>
    <property type="project" value="InterPro"/>
</dbReference>
<evidence type="ECO:0000259" key="4">
    <source>
        <dbReference type="PROSITE" id="PS50842"/>
    </source>
</evidence>
<evidence type="ECO:0000313" key="6">
    <source>
        <dbReference type="Proteomes" id="UP001370490"/>
    </source>
</evidence>
<dbReference type="PRINTS" id="PR01226">
    <property type="entry name" value="EXPANSIN"/>
</dbReference>
<dbReference type="SUPFAM" id="SSF50685">
    <property type="entry name" value="Barwin-like endoglucanases"/>
    <property type="match status" value="1"/>
</dbReference>
<dbReference type="EMBL" id="JBAMMX010000008">
    <property type="protein sequence ID" value="KAK6934266.1"/>
    <property type="molecule type" value="Genomic_DNA"/>
</dbReference>
<dbReference type="AlphaFoldDB" id="A0AAN8VQM0"/>
<keyword evidence="2 3" id="KW-0961">Cell wall biogenesis/degradation</keyword>
<comment type="function">
    <text evidence="3">Causes loosening and extension of plant cell walls by disrupting non-covalent bonding between cellulose microfibrils and matrix glucans. No enzymatic activity has been found.</text>
</comment>
<evidence type="ECO:0000313" key="5">
    <source>
        <dbReference type="EMBL" id="KAK6934266.1"/>
    </source>
</evidence>
<reference evidence="5 6" key="1">
    <citation type="submission" date="2023-12" db="EMBL/GenBank/DDBJ databases">
        <title>A high-quality genome assembly for Dillenia turbinata (Dilleniales).</title>
        <authorList>
            <person name="Chanderbali A."/>
        </authorList>
    </citation>
    <scope>NUCLEOTIDE SEQUENCE [LARGE SCALE GENOMIC DNA]</scope>
    <source>
        <strain evidence="5">LSX21</strain>
        <tissue evidence="5">Leaf</tissue>
    </source>
</reference>
<dbReference type="PANTHER" id="PTHR31867">
    <property type="entry name" value="EXPANSIN-A15"/>
    <property type="match status" value="1"/>
</dbReference>
<comment type="similarity">
    <text evidence="3">Belongs to the expansin family. Expansin A subfamily.</text>
</comment>
<dbReference type="GO" id="GO:0016020">
    <property type="term" value="C:membrane"/>
    <property type="evidence" value="ECO:0007669"/>
    <property type="project" value="UniProtKB-SubCell"/>
</dbReference>
<dbReference type="SMART" id="SM00837">
    <property type="entry name" value="DPBB_1"/>
    <property type="match status" value="1"/>
</dbReference>
<evidence type="ECO:0000256" key="2">
    <source>
        <dbReference type="ARBA" id="ARBA00023316"/>
    </source>
</evidence>
<gene>
    <name evidence="5" type="ORF">RJ641_034421</name>
</gene>
<accession>A0AAN8VQM0</accession>
<dbReference type="Proteomes" id="UP001370490">
    <property type="component" value="Unassembled WGS sequence"/>
</dbReference>
<comment type="caution">
    <text evidence="5">The sequence shown here is derived from an EMBL/GenBank/DDBJ whole genome shotgun (WGS) entry which is preliminary data.</text>
</comment>
<dbReference type="Pfam" id="PF03330">
    <property type="entry name" value="DPBB_1"/>
    <property type="match status" value="1"/>
</dbReference>
<comment type="subcellular location">
    <subcellularLocation>
        <location evidence="3">Secreted</location>
        <location evidence="3">Cell wall</location>
    </subcellularLocation>
    <subcellularLocation>
        <location evidence="3">Membrane</location>
        <topology evidence="3">Peripheral membrane protein</topology>
    </subcellularLocation>
</comment>
<feature type="domain" description="Expansin-like EG45" evidence="4">
    <location>
        <begin position="20"/>
        <end position="111"/>
    </location>
</feature>
<keyword evidence="6" id="KW-1185">Reference proteome</keyword>
<name>A0AAN8VQM0_9MAGN</name>
<dbReference type="InterPro" id="IPR002963">
    <property type="entry name" value="Expansin"/>
</dbReference>
<dbReference type="PROSITE" id="PS50842">
    <property type="entry name" value="EXPANSIN_EG45"/>
    <property type="match status" value="1"/>
</dbReference>
<evidence type="ECO:0000256" key="3">
    <source>
        <dbReference type="RuleBase" id="RU365023"/>
    </source>
</evidence>
<evidence type="ECO:0000256" key="1">
    <source>
        <dbReference type="ARBA" id="ARBA00022525"/>
    </source>
</evidence>
<sequence length="111" mass="12047">MAKVLSTASLAIFYVDVNTGGACGNDNTFHAGFGVNTTALSEEEEACGSCYQVIFDYKLDRRWCLRRGSVIITATNFCPPDNHGGWCDPPCQHLDISIPAFLRIAGQDNKG</sequence>